<name>A0AAN7T3U4_9EURO</name>
<dbReference type="PIRSF" id="PIRSF000208">
    <property type="entry name" value="P450R"/>
    <property type="match status" value="1"/>
</dbReference>
<dbReference type="InterPro" id="IPR039261">
    <property type="entry name" value="FNR_nucleotide-bd"/>
</dbReference>
<keyword evidence="7 19" id="KW-0256">Endoplasmic reticulum</keyword>
<evidence type="ECO:0000259" key="22">
    <source>
        <dbReference type="PROSITE" id="PS51384"/>
    </source>
</evidence>
<dbReference type="Gene3D" id="3.40.50.80">
    <property type="entry name" value="Nucleotide-binding domain of ferredoxin-NADP reductase (FNR) module"/>
    <property type="match status" value="1"/>
</dbReference>
<comment type="cofactor">
    <cofactor evidence="2">
        <name>FAD</name>
        <dbReference type="ChEBI" id="CHEBI:57692"/>
    </cofactor>
</comment>
<sequence length="694" mass="77563">MDELIQLKQIDIDSLPQLRSLLVHLSVHDYIASILLLVAAATYLSYGKLWAKPDPYLYKLFERPQEQFGPVTIDGRSRDIARQLVEQNKDAVIFWGSQSGTSEGLAHRLGRDCAARFGLNVLIADLSDYEPATIAQIPNTKFAIFIVSTYGEGDPSDNTCDFLSWLQNQQDPLQDLRYAAFGLGNSNYVYYNKVVNDVVRCLETLGAKPLLPVGMADDASSGTEEDFASWRDDLFAMFHKVLGLQEQAPQYIPTLRVTEGEDANDPLPLLGEPRPLKLSKKAQRDYSAVNQLPLKETKVVTRSNTNTRSCLHLEVDIRAHPQIKYKTGDHLAVWPTNAAEEVQRIIAVLGLQQKQHKTIVVASTDSQEDVKVPRMSTIYALFQHHLEISAPVSRDTAIALSRLAPTEITKSFLQSLSNKTAYSAFIARNHVTFARLLEHSILQDPTASWSHLPLAFVIDSLRPVQPRYYSISSSSMTSPRQMAITVAVSPSELPENPAVTISGLTTSYLSTLDKHAGSRLWSHVRRSTFKLPFLHKTPIILVAAGTGIAPFRGFLQERAHMTQISNQEIGQILLVFGCRKPDEDYLYKEEIEALQNGPLKGRLEVVTAFSRVVGQPKVYVQDRLAEPRLKDQVVKLLCHEDASLYFCGSTTMAKTAGRTLVDAVQEYQKGSEADGKAWVDGMKRSRRWQEDVWG</sequence>
<keyword evidence="13" id="KW-0756">Sterol biosynthesis</keyword>
<evidence type="ECO:0000256" key="8">
    <source>
        <dbReference type="ARBA" id="ARBA00022827"/>
    </source>
</evidence>
<evidence type="ECO:0000256" key="13">
    <source>
        <dbReference type="ARBA" id="ARBA00023011"/>
    </source>
</evidence>
<keyword evidence="8" id="KW-0274">FAD</keyword>
<feature type="domain" description="FAD-binding FR-type" evidence="22">
    <location>
        <begin position="292"/>
        <end position="532"/>
    </location>
</feature>
<dbReference type="PROSITE" id="PS50902">
    <property type="entry name" value="FLAVODOXIN_LIKE"/>
    <property type="match status" value="1"/>
</dbReference>
<dbReference type="AlphaFoldDB" id="A0AAN7T3U4"/>
<dbReference type="PANTHER" id="PTHR19384:SF108">
    <property type="entry name" value="NADPH--CYTOCHROME P450 REDUCTASE"/>
    <property type="match status" value="1"/>
</dbReference>
<dbReference type="Gene3D" id="3.40.50.360">
    <property type="match status" value="1"/>
</dbReference>
<dbReference type="InterPro" id="IPR029039">
    <property type="entry name" value="Flavoprotein-like_sf"/>
</dbReference>
<dbReference type="InterPro" id="IPR017938">
    <property type="entry name" value="Riboflavin_synthase-like_b-brl"/>
</dbReference>
<dbReference type="InterPro" id="IPR001709">
    <property type="entry name" value="Flavoprot_Pyr_Nucl_cyt_Rdtase"/>
</dbReference>
<dbReference type="GO" id="GO:0005829">
    <property type="term" value="C:cytosol"/>
    <property type="evidence" value="ECO:0007669"/>
    <property type="project" value="TreeGrafter"/>
</dbReference>
<dbReference type="SUPFAM" id="SSF52218">
    <property type="entry name" value="Flavoproteins"/>
    <property type="match status" value="1"/>
</dbReference>
<dbReference type="FunFam" id="3.40.50.360:FF:000036">
    <property type="entry name" value="NADPH--cytochrome P450 reductase"/>
    <property type="match status" value="1"/>
</dbReference>
<dbReference type="InterPro" id="IPR023173">
    <property type="entry name" value="NADPH_Cyt_P450_Rdtase_alpha"/>
</dbReference>
<keyword evidence="11 20" id="KW-1133">Transmembrane helix</keyword>
<dbReference type="InterPro" id="IPR008254">
    <property type="entry name" value="Flavodoxin/NO_synth"/>
</dbReference>
<proteinExistence type="inferred from homology"/>
<dbReference type="InterPro" id="IPR001094">
    <property type="entry name" value="Flavdoxin-like"/>
</dbReference>
<keyword evidence="5" id="KW-0288">FMN</keyword>
<evidence type="ECO:0000256" key="1">
    <source>
        <dbReference type="ARBA" id="ARBA00001917"/>
    </source>
</evidence>
<reference evidence="23 24" key="1">
    <citation type="submission" date="2023-08" db="EMBL/GenBank/DDBJ databases">
        <title>Black Yeasts Isolated from many extreme environments.</title>
        <authorList>
            <person name="Coleine C."/>
            <person name="Stajich J.E."/>
            <person name="Selbmann L."/>
        </authorList>
    </citation>
    <scope>NUCLEOTIDE SEQUENCE [LARGE SCALE GENOMIC DNA]</scope>
    <source>
        <strain evidence="23 24">CCFEE 5910</strain>
    </source>
</reference>
<comment type="function">
    <text evidence="19">This enzyme is required for electron transfer from NADP to cytochrome P450.</text>
</comment>
<evidence type="ECO:0000256" key="4">
    <source>
        <dbReference type="ARBA" id="ARBA00022630"/>
    </source>
</evidence>
<keyword evidence="3" id="KW-0444">Lipid biosynthesis</keyword>
<gene>
    <name evidence="23" type="ORF">LTR05_003150</name>
</gene>
<dbReference type="Pfam" id="PF00175">
    <property type="entry name" value="NAD_binding_1"/>
    <property type="match status" value="1"/>
</dbReference>
<dbReference type="Pfam" id="PF00258">
    <property type="entry name" value="Flavodoxin_1"/>
    <property type="match status" value="1"/>
</dbReference>
<dbReference type="InterPro" id="IPR017927">
    <property type="entry name" value="FAD-bd_FR_type"/>
</dbReference>
<keyword evidence="24" id="KW-1185">Reference proteome</keyword>
<evidence type="ECO:0000256" key="20">
    <source>
        <dbReference type="SAM" id="Phobius"/>
    </source>
</evidence>
<keyword evidence="15 19" id="KW-0472">Membrane</keyword>
<dbReference type="PROSITE" id="PS51384">
    <property type="entry name" value="FAD_FR"/>
    <property type="match status" value="1"/>
</dbReference>
<dbReference type="InterPro" id="IPR023208">
    <property type="entry name" value="P450R"/>
</dbReference>
<dbReference type="GO" id="GO:0050660">
    <property type="term" value="F:flavin adenine dinucleotide binding"/>
    <property type="evidence" value="ECO:0007669"/>
    <property type="project" value="TreeGrafter"/>
</dbReference>
<dbReference type="Gene3D" id="2.40.30.10">
    <property type="entry name" value="Translation factors"/>
    <property type="match status" value="1"/>
</dbReference>
<dbReference type="EC" id="1.6.2.4" evidence="19"/>
<accession>A0AAN7T3U4</accession>
<evidence type="ECO:0000259" key="21">
    <source>
        <dbReference type="PROSITE" id="PS50902"/>
    </source>
</evidence>
<comment type="catalytic activity">
    <reaction evidence="18 19">
        <text>2 oxidized [cytochrome P450] + NADPH = 2 reduced [cytochrome P450] + NADP(+) + H(+)</text>
        <dbReference type="Rhea" id="RHEA:24040"/>
        <dbReference type="Rhea" id="RHEA-COMP:14627"/>
        <dbReference type="Rhea" id="RHEA-COMP:14628"/>
        <dbReference type="ChEBI" id="CHEBI:15378"/>
        <dbReference type="ChEBI" id="CHEBI:55376"/>
        <dbReference type="ChEBI" id="CHEBI:57783"/>
        <dbReference type="ChEBI" id="CHEBI:58349"/>
        <dbReference type="ChEBI" id="CHEBI:60344"/>
        <dbReference type="EC" id="1.6.2.4"/>
    </reaction>
</comment>
<evidence type="ECO:0000256" key="7">
    <source>
        <dbReference type="ARBA" id="ARBA00022824"/>
    </source>
</evidence>
<feature type="transmembrane region" description="Helical" evidence="20">
    <location>
        <begin position="21"/>
        <end position="46"/>
    </location>
</feature>
<dbReference type="InterPro" id="IPR001433">
    <property type="entry name" value="OxRdtase_FAD/NAD-bd"/>
</dbReference>
<keyword evidence="14" id="KW-0443">Lipid metabolism</keyword>
<comment type="subcellular location">
    <subcellularLocation>
        <location evidence="19">Endoplasmic reticulum membrane</location>
    </subcellularLocation>
</comment>
<evidence type="ECO:0000256" key="12">
    <source>
        <dbReference type="ARBA" id="ARBA00023002"/>
    </source>
</evidence>
<dbReference type="EMBL" id="JAVRRJ010000002">
    <property type="protein sequence ID" value="KAK5088926.1"/>
    <property type="molecule type" value="Genomic_DNA"/>
</dbReference>
<dbReference type="Pfam" id="PF00667">
    <property type="entry name" value="FAD_binding_1"/>
    <property type="match status" value="1"/>
</dbReference>
<dbReference type="GO" id="GO:0010181">
    <property type="term" value="F:FMN binding"/>
    <property type="evidence" value="ECO:0007669"/>
    <property type="project" value="InterPro"/>
</dbReference>
<protein>
    <recommendedName>
        <fullName evidence="19">NADPH--cytochrome P450 reductase</fullName>
        <ecNumber evidence="19">1.6.2.4</ecNumber>
    </recommendedName>
</protein>
<dbReference type="SUPFAM" id="SSF63380">
    <property type="entry name" value="Riboflavin synthase domain-like"/>
    <property type="match status" value="1"/>
</dbReference>
<evidence type="ECO:0000256" key="6">
    <source>
        <dbReference type="ARBA" id="ARBA00022692"/>
    </source>
</evidence>
<keyword evidence="12 19" id="KW-0560">Oxidoreductase</keyword>
<dbReference type="GO" id="GO:0016126">
    <property type="term" value="P:sterol biosynthetic process"/>
    <property type="evidence" value="ECO:0007669"/>
    <property type="project" value="UniProtKB-KW"/>
</dbReference>
<evidence type="ECO:0000256" key="3">
    <source>
        <dbReference type="ARBA" id="ARBA00022516"/>
    </source>
</evidence>
<keyword evidence="4" id="KW-0285">Flavoprotein</keyword>
<keyword evidence="6 20" id="KW-0812">Transmembrane</keyword>
<evidence type="ECO:0000313" key="24">
    <source>
        <dbReference type="Proteomes" id="UP001309876"/>
    </source>
</evidence>
<keyword evidence="10" id="KW-0752">Steroid biosynthesis</keyword>
<evidence type="ECO:0000256" key="5">
    <source>
        <dbReference type="ARBA" id="ARBA00022643"/>
    </source>
</evidence>
<dbReference type="GO" id="GO:0005789">
    <property type="term" value="C:endoplasmic reticulum membrane"/>
    <property type="evidence" value="ECO:0007669"/>
    <property type="project" value="UniProtKB-SubCell"/>
</dbReference>
<evidence type="ECO:0000256" key="2">
    <source>
        <dbReference type="ARBA" id="ARBA00001974"/>
    </source>
</evidence>
<evidence type="ECO:0000256" key="17">
    <source>
        <dbReference type="ARBA" id="ARBA00023221"/>
    </source>
</evidence>
<comment type="cofactor">
    <cofactor evidence="1">
        <name>FMN</name>
        <dbReference type="ChEBI" id="CHEBI:58210"/>
    </cofactor>
</comment>
<evidence type="ECO:0000256" key="11">
    <source>
        <dbReference type="ARBA" id="ARBA00022989"/>
    </source>
</evidence>
<feature type="domain" description="Flavodoxin-like" evidence="21">
    <location>
        <begin position="91"/>
        <end position="235"/>
    </location>
</feature>
<dbReference type="PANTHER" id="PTHR19384">
    <property type="entry name" value="NITRIC OXIDE SYNTHASE-RELATED"/>
    <property type="match status" value="1"/>
</dbReference>
<keyword evidence="16" id="KW-1207">Sterol metabolism</keyword>
<dbReference type="SUPFAM" id="SSF52343">
    <property type="entry name" value="Ferredoxin reductase-like, C-terminal NADP-linked domain"/>
    <property type="match status" value="1"/>
</dbReference>
<evidence type="ECO:0000313" key="23">
    <source>
        <dbReference type="EMBL" id="KAK5088926.1"/>
    </source>
</evidence>
<dbReference type="PRINTS" id="PR00369">
    <property type="entry name" value="FLAVODOXIN"/>
</dbReference>
<dbReference type="Proteomes" id="UP001309876">
    <property type="component" value="Unassembled WGS sequence"/>
</dbReference>
<evidence type="ECO:0000256" key="9">
    <source>
        <dbReference type="ARBA" id="ARBA00022857"/>
    </source>
</evidence>
<evidence type="ECO:0000256" key="16">
    <source>
        <dbReference type="ARBA" id="ARBA00023166"/>
    </source>
</evidence>
<dbReference type="InterPro" id="IPR003097">
    <property type="entry name" value="CysJ-like_FAD-binding"/>
</dbReference>
<evidence type="ECO:0000256" key="14">
    <source>
        <dbReference type="ARBA" id="ARBA00023098"/>
    </source>
</evidence>
<dbReference type="PRINTS" id="PR00371">
    <property type="entry name" value="FPNCR"/>
</dbReference>
<organism evidence="23 24">
    <name type="scientific">Lithohypha guttulata</name>
    <dbReference type="NCBI Taxonomy" id="1690604"/>
    <lineage>
        <taxon>Eukaryota</taxon>
        <taxon>Fungi</taxon>
        <taxon>Dikarya</taxon>
        <taxon>Ascomycota</taxon>
        <taxon>Pezizomycotina</taxon>
        <taxon>Eurotiomycetes</taxon>
        <taxon>Chaetothyriomycetidae</taxon>
        <taxon>Chaetothyriales</taxon>
        <taxon>Trichomeriaceae</taxon>
        <taxon>Lithohypha</taxon>
    </lineage>
</organism>
<evidence type="ECO:0000256" key="15">
    <source>
        <dbReference type="ARBA" id="ARBA00023136"/>
    </source>
</evidence>
<comment type="similarity">
    <text evidence="19">In the C-terminal section; belongs to the flavoprotein pyridine nucleotide cytochrome reductase family.</text>
</comment>
<dbReference type="GO" id="GO:0003958">
    <property type="term" value="F:NADPH-hemoprotein reductase activity"/>
    <property type="evidence" value="ECO:0007669"/>
    <property type="project" value="UniProtKB-EC"/>
</dbReference>
<evidence type="ECO:0000256" key="10">
    <source>
        <dbReference type="ARBA" id="ARBA00022955"/>
    </source>
</evidence>
<keyword evidence="17" id="KW-0753">Steroid metabolism</keyword>
<evidence type="ECO:0000256" key="18">
    <source>
        <dbReference type="ARBA" id="ARBA00049342"/>
    </source>
</evidence>
<dbReference type="Gene3D" id="1.20.990.10">
    <property type="entry name" value="NADPH-cytochrome p450 Reductase, Chain A, domain 3"/>
    <property type="match status" value="1"/>
</dbReference>
<evidence type="ECO:0000256" key="19">
    <source>
        <dbReference type="PIRNR" id="PIRNR000208"/>
    </source>
</evidence>
<keyword evidence="9 19" id="KW-0521">NADP</keyword>
<comment type="caution">
    <text evidence="23">The sequence shown here is derived from an EMBL/GenBank/DDBJ whole genome shotgun (WGS) entry which is preliminary data.</text>
</comment>